<gene>
    <name evidence="2" type="ORF">GA0070607_5048</name>
</gene>
<dbReference type="EMBL" id="LT607412">
    <property type="protein sequence ID" value="SCF06125.1"/>
    <property type="molecule type" value="Genomic_DNA"/>
</dbReference>
<keyword evidence="3" id="KW-1185">Reference proteome</keyword>
<dbReference type="SUPFAM" id="SSF52980">
    <property type="entry name" value="Restriction endonuclease-like"/>
    <property type="match status" value="1"/>
</dbReference>
<dbReference type="InterPro" id="IPR011335">
    <property type="entry name" value="Restrct_endonuc-II-like"/>
</dbReference>
<proteinExistence type="predicted"/>
<dbReference type="AlphaFoldDB" id="A0A1C4XCH5"/>
<dbReference type="InterPro" id="IPR007569">
    <property type="entry name" value="DUF559"/>
</dbReference>
<evidence type="ECO:0000313" key="3">
    <source>
        <dbReference type="Proteomes" id="UP000198243"/>
    </source>
</evidence>
<keyword evidence="2" id="KW-0378">Hydrolase</keyword>
<evidence type="ECO:0000313" key="2">
    <source>
        <dbReference type="EMBL" id="SCF06125.1"/>
    </source>
</evidence>
<dbReference type="Proteomes" id="UP000198243">
    <property type="component" value="Chromosome I"/>
</dbReference>
<dbReference type="GO" id="GO:0004519">
    <property type="term" value="F:endonuclease activity"/>
    <property type="evidence" value="ECO:0007669"/>
    <property type="project" value="UniProtKB-KW"/>
</dbReference>
<protein>
    <submittedName>
        <fullName evidence="2">Very-short-patch-repair endonuclease</fullName>
    </submittedName>
</protein>
<organism evidence="2 3">
    <name type="scientific">Micromonospora coriariae</name>
    <dbReference type="NCBI Taxonomy" id="285665"/>
    <lineage>
        <taxon>Bacteria</taxon>
        <taxon>Bacillati</taxon>
        <taxon>Actinomycetota</taxon>
        <taxon>Actinomycetes</taxon>
        <taxon>Micromonosporales</taxon>
        <taxon>Micromonosporaceae</taxon>
        <taxon>Micromonospora</taxon>
    </lineage>
</organism>
<keyword evidence="2" id="KW-0255">Endonuclease</keyword>
<dbReference type="Pfam" id="PF04480">
    <property type="entry name" value="DUF559"/>
    <property type="match status" value="1"/>
</dbReference>
<reference evidence="3" key="1">
    <citation type="submission" date="2016-06" db="EMBL/GenBank/DDBJ databases">
        <authorList>
            <person name="Varghese N."/>
            <person name="Submissions Spin"/>
        </authorList>
    </citation>
    <scope>NUCLEOTIDE SEQUENCE [LARGE SCALE GENOMIC DNA]</scope>
    <source>
        <strain evidence="3">DSM 44875</strain>
    </source>
</reference>
<name>A0A1C4XCH5_9ACTN</name>
<dbReference type="Gene3D" id="3.40.960.10">
    <property type="entry name" value="VSR Endonuclease"/>
    <property type="match status" value="1"/>
</dbReference>
<feature type="domain" description="DUF559" evidence="1">
    <location>
        <begin position="299"/>
        <end position="365"/>
    </location>
</feature>
<evidence type="ECO:0000259" key="1">
    <source>
        <dbReference type="Pfam" id="PF04480"/>
    </source>
</evidence>
<sequence length="382" mass="41576">MTYGAGMAHPVRADGEAAEALQPPAVIPAWWDAPPPRLVSHLPDVDPEVLRVALDPLPPAAPAIVHYRPAVVGSLGDLVDALLDQLDSVALAMFPRWLPTADRLDGEGMLAVAAVRALAARAAARSRHFGPFLADLAERGLRFPRRPGGRSRFPAEVRAAGLARVIAEAYDREGCVLLVALPDLGRDAERTLVAAAEWLVRHSGFTVWLTGAPLRHADRIRSVSVTVPARFADLVVPTGRTSETATQRESMLLAWPPIAGVPRGDSAAEQALERALAPHAWARGRRWNQTYEWHVLGEAYRLDLFWPAEGLAVEVDGPEHRGPIAFANDRRRDVQLQLLGLDVLRFTNEQVLSDAPAVVDGIRRLLARRRADGTHPHGDETS</sequence>
<keyword evidence="2" id="KW-0540">Nuclease</keyword>
<accession>A0A1C4XCH5</accession>